<reference evidence="5" key="1">
    <citation type="journal article" date="2014" name="Genome Announc.">
        <title>Draft Genome Sequence of Clostridium straminisolvens Strain JCM 21531T, Isolated from a Cellulose-Degrading Bacterial Community.</title>
        <authorList>
            <person name="Yuki M."/>
            <person name="Oshima K."/>
            <person name="Suda W."/>
            <person name="Sakamoto M."/>
            <person name="Kitamura K."/>
            <person name="Iida T."/>
            <person name="Hattori M."/>
            <person name="Ohkuma M."/>
        </authorList>
    </citation>
    <scope>NUCLEOTIDE SEQUENCE [LARGE SCALE GENOMIC DNA]</scope>
    <source>
        <strain evidence="5">JCM 21531</strain>
    </source>
</reference>
<sequence length="67" mass="7789">MKEIPILYERKELCCGCTACYSICPKNAIKMLEDEEGFDYPIIESTKCIMCYKCIKVCPIKRKTDIK</sequence>
<dbReference type="PROSITE" id="PS51379">
    <property type="entry name" value="4FE4S_FER_2"/>
    <property type="match status" value="2"/>
</dbReference>
<evidence type="ECO:0000256" key="3">
    <source>
        <dbReference type="ARBA" id="ARBA00023014"/>
    </source>
</evidence>
<dbReference type="InterPro" id="IPR017896">
    <property type="entry name" value="4Fe4S_Fe-S-bd"/>
</dbReference>
<dbReference type="PROSITE" id="PS00198">
    <property type="entry name" value="4FE4S_FER_1"/>
    <property type="match status" value="2"/>
</dbReference>
<dbReference type="Pfam" id="PF12838">
    <property type="entry name" value="Fer4_7"/>
    <property type="match status" value="1"/>
</dbReference>
<comment type="caution">
    <text evidence="5">The sequence shown here is derived from an EMBL/GenBank/DDBJ whole genome shotgun (WGS) entry which is preliminary data.</text>
</comment>
<evidence type="ECO:0000256" key="2">
    <source>
        <dbReference type="ARBA" id="ARBA00023004"/>
    </source>
</evidence>
<feature type="domain" description="4Fe-4S ferredoxin-type" evidence="4">
    <location>
        <begin position="4"/>
        <end position="34"/>
    </location>
</feature>
<proteinExistence type="predicted"/>
<dbReference type="InterPro" id="IPR017900">
    <property type="entry name" value="4Fe4S_Fe_S_CS"/>
</dbReference>
<name>W4VB19_9FIRM</name>
<evidence type="ECO:0000313" key="6">
    <source>
        <dbReference type="Proteomes" id="UP000019109"/>
    </source>
</evidence>
<dbReference type="PANTHER" id="PTHR43193">
    <property type="match status" value="1"/>
</dbReference>
<dbReference type="InterPro" id="IPR052977">
    <property type="entry name" value="Polyferredoxin-like_ET"/>
</dbReference>
<dbReference type="GO" id="GO:0046872">
    <property type="term" value="F:metal ion binding"/>
    <property type="evidence" value="ECO:0007669"/>
    <property type="project" value="UniProtKB-KW"/>
</dbReference>
<organism evidence="5 6">
    <name type="scientific">Acetivibrio straminisolvens JCM 21531</name>
    <dbReference type="NCBI Taxonomy" id="1294263"/>
    <lineage>
        <taxon>Bacteria</taxon>
        <taxon>Bacillati</taxon>
        <taxon>Bacillota</taxon>
        <taxon>Clostridia</taxon>
        <taxon>Eubacteriales</taxon>
        <taxon>Oscillospiraceae</taxon>
        <taxon>Acetivibrio</taxon>
    </lineage>
</organism>
<dbReference type="SUPFAM" id="SSF54862">
    <property type="entry name" value="4Fe-4S ferredoxins"/>
    <property type="match status" value="1"/>
</dbReference>
<keyword evidence="1" id="KW-0479">Metal-binding</keyword>
<protein>
    <submittedName>
        <fullName evidence="5">F420H2:quinone oxidoreductase</fullName>
    </submittedName>
</protein>
<dbReference type="OrthoDB" id="9798098at2"/>
<keyword evidence="2" id="KW-0408">Iron</keyword>
<dbReference type="Gene3D" id="3.30.70.20">
    <property type="match status" value="1"/>
</dbReference>
<keyword evidence="6" id="KW-1185">Reference proteome</keyword>
<dbReference type="STRING" id="1294263.JCM21531_3496"/>
<accession>W4VB19</accession>
<evidence type="ECO:0000256" key="1">
    <source>
        <dbReference type="ARBA" id="ARBA00022723"/>
    </source>
</evidence>
<dbReference type="AlphaFoldDB" id="W4VB19"/>
<dbReference type="EMBL" id="BAVR01000050">
    <property type="protein sequence ID" value="GAE89924.1"/>
    <property type="molecule type" value="Genomic_DNA"/>
</dbReference>
<dbReference type="Proteomes" id="UP000019109">
    <property type="component" value="Unassembled WGS sequence"/>
</dbReference>
<evidence type="ECO:0000259" key="4">
    <source>
        <dbReference type="PROSITE" id="PS51379"/>
    </source>
</evidence>
<feature type="domain" description="4Fe-4S ferredoxin-type" evidence="4">
    <location>
        <begin position="39"/>
        <end position="67"/>
    </location>
</feature>
<dbReference type="RefSeq" id="WP_038290446.1">
    <property type="nucleotide sequence ID" value="NZ_BAVR01000050.1"/>
</dbReference>
<dbReference type="GO" id="GO:0051536">
    <property type="term" value="F:iron-sulfur cluster binding"/>
    <property type="evidence" value="ECO:0007669"/>
    <property type="project" value="UniProtKB-KW"/>
</dbReference>
<evidence type="ECO:0000313" key="5">
    <source>
        <dbReference type="EMBL" id="GAE89924.1"/>
    </source>
</evidence>
<gene>
    <name evidence="5" type="ORF">JCM21531_3496</name>
</gene>
<dbReference type="PANTHER" id="PTHR43193:SF2">
    <property type="entry name" value="POLYFERREDOXIN PROTEIN FWDF"/>
    <property type="match status" value="1"/>
</dbReference>
<keyword evidence="3" id="KW-0411">Iron-sulfur</keyword>